<accession>G8Y7P7</accession>
<feature type="compositionally biased region" description="Low complexity" evidence="7">
    <location>
        <begin position="766"/>
        <end position="780"/>
    </location>
</feature>
<evidence type="ECO:0000256" key="7">
    <source>
        <dbReference type="SAM" id="MobiDB-lite"/>
    </source>
</evidence>
<evidence type="ECO:0000313" key="11">
    <source>
        <dbReference type="Proteomes" id="UP000005222"/>
    </source>
</evidence>
<dbReference type="GO" id="GO:0005829">
    <property type="term" value="C:cytosol"/>
    <property type="evidence" value="ECO:0007669"/>
    <property type="project" value="TreeGrafter"/>
</dbReference>
<dbReference type="InterPro" id="IPR039551">
    <property type="entry name" value="Cho/carn_acyl_trans"/>
</dbReference>
<keyword evidence="3" id="KW-0808">Transferase</keyword>
<feature type="domain" description="Choline/carnitine acyltransferase" evidence="8">
    <location>
        <begin position="14"/>
        <end position="651"/>
    </location>
</feature>
<dbReference type="Proteomes" id="UP000005222">
    <property type="component" value="Chromosome K"/>
</dbReference>
<evidence type="ECO:0000259" key="8">
    <source>
        <dbReference type="Pfam" id="PF00755"/>
    </source>
</evidence>
<dbReference type="Pfam" id="PF00755">
    <property type="entry name" value="Carn_acyltransf"/>
    <property type="match status" value="1"/>
</dbReference>
<evidence type="ECO:0000256" key="1">
    <source>
        <dbReference type="ARBA" id="ARBA00005232"/>
    </source>
</evidence>
<reference evidence="10" key="1">
    <citation type="submission" date="2011-10" db="EMBL/GenBank/DDBJ databases">
        <authorList>
            <person name="Genoscope - CEA"/>
        </authorList>
    </citation>
    <scope>NUCLEOTIDE SEQUENCE</scope>
</reference>
<protein>
    <submittedName>
        <fullName evidence="10">Piso0_004178 protein</fullName>
    </submittedName>
</protein>
<dbReference type="PANTHER" id="PTHR22589:SF48">
    <property type="entry name" value="CARNITINE O-ACETYLTRANSFERASE YAT2"/>
    <property type="match status" value="1"/>
</dbReference>
<dbReference type="Gene3D" id="3.30.559.10">
    <property type="entry name" value="Chloramphenicol acetyltransferase-like domain"/>
    <property type="match status" value="1"/>
</dbReference>
<dbReference type="InterPro" id="IPR023213">
    <property type="entry name" value="CAT-like_dom_sf"/>
</dbReference>
<dbReference type="STRING" id="559304.G8Y7P7"/>
<dbReference type="Proteomes" id="UP000005222">
    <property type="component" value="Chromosome L"/>
</dbReference>
<keyword evidence="4" id="KW-0276">Fatty acid metabolism</keyword>
<feature type="region of interest" description="Disordered" evidence="7">
    <location>
        <begin position="805"/>
        <end position="847"/>
    </location>
</feature>
<dbReference type="EMBL" id="FO082048">
    <property type="protein sequence ID" value="CCE84627.1"/>
    <property type="molecule type" value="Genomic_DNA"/>
</dbReference>
<keyword evidence="11" id="KW-1185">Reference proteome</keyword>
<dbReference type="FunCoup" id="G8Y7P7">
    <property type="interactions" value="96"/>
</dbReference>
<dbReference type="Gene3D" id="1.10.275.20">
    <property type="entry name" value="Choline/Carnitine o-acyltransferase"/>
    <property type="match status" value="1"/>
</dbReference>
<keyword evidence="2" id="KW-0813">Transport</keyword>
<evidence type="ECO:0000256" key="4">
    <source>
        <dbReference type="ARBA" id="ARBA00022832"/>
    </source>
</evidence>
<dbReference type="PANTHER" id="PTHR22589">
    <property type="entry name" value="CARNITINE O-ACYLTRANSFERASE"/>
    <property type="match status" value="1"/>
</dbReference>
<keyword evidence="5" id="KW-0443">Lipid metabolism</keyword>
<dbReference type="InParanoid" id="G8Y7P7"/>
<dbReference type="GO" id="GO:0004092">
    <property type="term" value="F:carnitine O-acetyltransferase activity"/>
    <property type="evidence" value="ECO:0007669"/>
    <property type="project" value="TreeGrafter"/>
</dbReference>
<dbReference type="InterPro" id="IPR042231">
    <property type="entry name" value="Cho/carn_acyl_trans_2"/>
</dbReference>
<dbReference type="GO" id="GO:0009437">
    <property type="term" value="P:carnitine metabolic process"/>
    <property type="evidence" value="ECO:0007669"/>
    <property type="project" value="TreeGrafter"/>
</dbReference>
<dbReference type="InterPro" id="IPR000542">
    <property type="entry name" value="Carn_acyl_trans"/>
</dbReference>
<feature type="compositionally biased region" description="Low complexity" evidence="7">
    <location>
        <begin position="810"/>
        <end position="823"/>
    </location>
</feature>
<name>G8Y7P7_PICSO</name>
<evidence type="ECO:0000313" key="10">
    <source>
        <dbReference type="EMBL" id="CCE84627.1"/>
    </source>
</evidence>
<feature type="region of interest" description="Disordered" evidence="7">
    <location>
        <begin position="764"/>
        <end position="790"/>
    </location>
</feature>
<feature type="region of interest" description="Disordered" evidence="7">
    <location>
        <begin position="718"/>
        <end position="737"/>
    </location>
</feature>
<comment type="similarity">
    <text evidence="1">Belongs to the carnitine/choline acetyltransferase family.</text>
</comment>
<proteinExistence type="inferred from homology"/>
<evidence type="ECO:0000256" key="3">
    <source>
        <dbReference type="ARBA" id="ARBA00022679"/>
    </source>
</evidence>
<dbReference type="Gene3D" id="3.30.559.70">
    <property type="entry name" value="Choline/Carnitine o-acyltransferase, domain 2"/>
    <property type="match status" value="1"/>
</dbReference>
<dbReference type="EMBL" id="FO082049">
    <property type="protein sequence ID" value="CCE83596.1"/>
    <property type="molecule type" value="Genomic_DNA"/>
</dbReference>
<evidence type="ECO:0000256" key="6">
    <source>
        <dbReference type="ARBA" id="ARBA00023315"/>
    </source>
</evidence>
<evidence type="ECO:0000256" key="5">
    <source>
        <dbReference type="ARBA" id="ARBA00023098"/>
    </source>
</evidence>
<feature type="compositionally biased region" description="Polar residues" evidence="7">
    <location>
        <begin position="837"/>
        <end position="847"/>
    </location>
</feature>
<sequence length="847" mass="95962">MPKTFEYEESLPKLPVPSLESTSEQVLKALKPLLTTEEYAELEEESQKFKINPTIQLIQKHLEEVSKNPSIGCYLNSINDETHPGIYGELKGEILPRNPYLILENDPYSKTLNPLNQAQRAATLINSTLKFVVSLRNGTLRPDLTPKHGTPLTMRCYDNIFGTTRIPFEGRSSGHHVSIKRYQNINDSRHIVLISNNQYYSLEVLTPSLHPNEKAEKNSRHEIWFSDHELAVVLQDILNDSYKVQPTEAIKNSIGALTTQTFGYWKSARAELKRTNPNNLSTIDNALFIVSLDPESPNTDKEMSIVISHGTSKLLKGTNIQIGSCTSRWYDKLQLVVTKNSVAGVVWESSSMDSTAILRFISDIYTDSILKLAKNINGSEYTLFDSSIKFYSGDGSSEKPIVNKLIFDKSRELVNLVRLSETRLADLIHQHEYETLDLKLNSALVSKLNLSVDSLIQIAFQIANYTLYGRIVNTLEPITTRKFRDARTELIPVQTELVVKVAKLYISNSEKKYFWKLFQECCKAHTTQYRSAMEGKGFERHLMALTYVLKRQDMVDYLNRVNRDKPDLQEIPPLHKIAETDVPLLSNPSIERMSSPGIIISNCGNPALHLFGIPPATDTGFGIGYIIHKDKVLVTVSSKFRQTSRFMDTFHRVINDIMSTIKQESSFLLDISDSVSRKKELQQLRIENELKNIDLDAPSKKHPIPLVVEKTQFSLDSIKPEDYGYPPTSRKSSESENDFDILGGYGYFSFGDLDMRSDQLSREESFLNSSSHSASRNHSSTNLAQPSYKGQADFMKKRLAMSDEIRNRISSENLSNSDISSNSKGQEEEEQKPKSTIGRQLNTFTIP</sequence>
<organism evidence="10 11">
    <name type="scientific">Pichia sorbitophila (strain ATCC MYA-4447 / BCRC 22081 / CBS 7064 / NBRC 10061 / NRRL Y-12695)</name>
    <name type="common">Hybrid yeast</name>
    <dbReference type="NCBI Taxonomy" id="559304"/>
    <lineage>
        <taxon>Eukaryota</taxon>
        <taxon>Fungi</taxon>
        <taxon>Dikarya</taxon>
        <taxon>Ascomycota</taxon>
        <taxon>Saccharomycotina</taxon>
        <taxon>Pichiomycetes</taxon>
        <taxon>Debaryomycetaceae</taxon>
        <taxon>Millerozyma</taxon>
    </lineage>
</organism>
<dbReference type="SUPFAM" id="SSF52777">
    <property type="entry name" value="CoA-dependent acyltransferases"/>
    <property type="match status" value="2"/>
</dbReference>
<reference evidence="11" key="2">
    <citation type="journal article" date="2012" name="G3 (Bethesda)">
        <title>Pichia sorbitophila, an interspecies yeast hybrid reveals early steps of genome resolution following polyploidization.</title>
        <authorList>
            <person name="Leh Louis V."/>
            <person name="Despons L."/>
            <person name="Friedrich A."/>
            <person name="Martin T."/>
            <person name="Durrens P."/>
            <person name="Casaregola S."/>
            <person name="Neuveglise C."/>
            <person name="Fairhead C."/>
            <person name="Marck C."/>
            <person name="Cruz J.A."/>
            <person name="Straub M.L."/>
            <person name="Kugler V."/>
            <person name="Sacerdot C."/>
            <person name="Uzunov Z."/>
            <person name="Thierry A."/>
            <person name="Weiss S."/>
            <person name="Bleykasten C."/>
            <person name="De Montigny J."/>
            <person name="Jacques N."/>
            <person name="Jung P."/>
            <person name="Lemaire M."/>
            <person name="Mallet S."/>
            <person name="Morel G."/>
            <person name="Richard G.F."/>
            <person name="Sarkar A."/>
            <person name="Savel G."/>
            <person name="Schacherer J."/>
            <person name="Seret M.L."/>
            <person name="Talla E."/>
            <person name="Samson G."/>
            <person name="Jubin C."/>
            <person name="Poulain J."/>
            <person name="Vacherie B."/>
            <person name="Barbe V."/>
            <person name="Pelletier E."/>
            <person name="Sherman D.J."/>
            <person name="Westhof E."/>
            <person name="Weissenbach J."/>
            <person name="Baret P.V."/>
            <person name="Wincker P."/>
            <person name="Gaillardin C."/>
            <person name="Dujon B."/>
            <person name="Souciet J.L."/>
        </authorList>
    </citation>
    <scope>NUCLEOTIDE SEQUENCE [LARGE SCALE GENOMIC DNA]</scope>
    <source>
        <strain evidence="11">ATCC MYA-4447 / BCRC 22081 / CBS 7064 / NBRC 10061 / NRRL Y-12695</strain>
    </source>
</reference>
<gene>
    <name evidence="10" type="primary">Piso0_004178</name>
    <name evidence="9" type="ORF">GNLVRS01_PISO0K11164g</name>
    <name evidence="10" type="ORF">GNLVRS01_PISO0L11165g</name>
</gene>
<evidence type="ECO:0000313" key="9">
    <source>
        <dbReference type="EMBL" id="CCE83596.1"/>
    </source>
</evidence>
<evidence type="ECO:0000256" key="2">
    <source>
        <dbReference type="ARBA" id="ARBA00022448"/>
    </source>
</evidence>
<dbReference type="eggNOG" id="KOG3719">
    <property type="taxonomic scope" value="Eukaryota"/>
</dbReference>
<dbReference type="OrthoDB" id="240216at2759"/>
<dbReference type="HOGENOM" id="CLU_013513_4_1_1"/>
<dbReference type="InterPro" id="IPR042572">
    <property type="entry name" value="Carn_acyl_trans_N"/>
</dbReference>
<dbReference type="GO" id="GO:0006631">
    <property type="term" value="P:fatty acid metabolic process"/>
    <property type="evidence" value="ECO:0007669"/>
    <property type="project" value="UniProtKB-KW"/>
</dbReference>
<dbReference type="AlphaFoldDB" id="G8Y7P7"/>
<keyword evidence="6" id="KW-0012">Acyltransferase</keyword>